<protein>
    <submittedName>
        <fullName evidence="1">Unannotated protein</fullName>
    </submittedName>
</protein>
<sequence>MNTIVGTVETFDAQRGDGWIVSDHAARYYFHCVSIGDGSRTIPVGAKVTATARVGLLGRDEAVNVYAVGN</sequence>
<proteinExistence type="predicted"/>
<name>A0A6J7DH89_9ZZZZ</name>
<organism evidence="1">
    <name type="scientific">freshwater metagenome</name>
    <dbReference type="NCBI Taxonomy" id="449393"/>
    <lineage>
        <taxon>unclassified sequences</taxon>
        <taxon>metagenomes</taxon>
        <taxon>ecological metagenomes</taxon>
    </lineage>
</organism>
<dbReference type="EMBL" id="CAFBLN010000024">
    <property type="protein sequence ID" value="CAB4869836.1"/>
    <property type="molecule type" value="Genomic_DNA"/>
</dbReference>
<evidence type="ECO:0000313" key="1">
    <source>
        <dbReference type="EMBL" id="CAB4869836.1"/>
    </source>
</evidence>
<dbReference type="Gene3D" id="2.40.50.140">
    <property type="entry name" value="Nucleic acid-binding proteins"/>
    <property type="match status" value="1"/>
</dbReference>
<accession>A0A6J7DH89</accession>
<dbReference type="InterPro" id="IPR012340">
    <property type="entry name" value="NA-bd_OB-fold"/>
</dbReference>
<reference evidence="1" key="1">
    <citation type="submission" date="2020-05" db="EMBL/GenBank/DDBJ databases">
        <authorList>
            <person name="Chiriac C."/>
            <person name="Salcher M."/>
            <person name="Ghai R."/>
            <person name="Kavagutti S V."/>
        </authorList>
    </citation>
    <scope>NUCLEOTIDE SEQUENCE</scope>
</reference>
<dbReference type="AlphaFoldDB" id="A0A6J7DH89"/>
<gene>
    <name evidence="1" type="ORF">UFOPK3381_00736</name>
</gene>
<dbReference type="SUPFAM" id="SSF50249">
    <property type="entry name" value="Nucleic acid-binding proteins"/>
    <property type="match status" value="1"/>
</dbReference>